<dbReference type="Pfam" id="PF00293">
    <property type="entry name" value="NUDIX"/>
    <property type="match status" value="1"/>
</dbReference>
<dbReference type="GO" id="GO:0016787">
    <property type="term" value="F:hydrolase activity"/>
    <property type="evidence" value="ECO:0007669"/>
    <property type="project" value="UniProtKB-KW"/>
</dbReference>
<protein>
    <submittedName>
        <fullName evidence="5">NUDIX hydrolase</fullName>
    </submittedName>
</protein>
<dbReference type="PROSITE" id="PS51462">
    <property type="entry name" value="NUDIX"/>
    <property type="match status" value="1"/>
</dbReference>
<keyword evidence="6" id="KW-1185">Reference proteome</keyword>
<sequence length="154" mass="17567">MEYIQNMRKLIGHETLFTVGCGVMIVQNDQLLLQHRIDEDSWCIPGGVMELGETFEEAAKREALEETGLSVNRLELFGIYSGKDCYAEYNNGDQVYSVQVIFSAHSISGELLQKGDESREHRFFASHNLPENINLRQKSFILDWAKGTKLPVIR</sequence>
<evidence type="ECO:0000259" key="4">
    <source>
        <dbReference type="PROSITE" id="PS51462"/>
    </source>
</evidence>
<dbReference type="CDD" id="cd04677">
    <property type="entry name" value="NUDIX_Hydrolase"/>
    <property type="match status" value="1"/>
</dbReference>
<evidence type="ECO:0000256" key="3">
    <source>
        <dbReference type="RuleBase" id="RU003476"/>
    </source>
</evidence>
<comment type="caution">
    <text evidence="5">The sequence shown here is derived from an EMBL/GenBank/DDBJ whole genome shotgun (WGS) entry which is preliminary data.</text>
</comment>
<proteinExistence type="inferred from homology"/>
<reference evidence="5 6" key="1">
    <citation type="submission" date="2020-08" db="EMBL/GenBank/DDBJ databases">
        <title>A Genomic Blueprint of the Chicken Gut Microbiome.</title>
        <authorList>
            <person name="Gilroy R."/>
            <person name="Ravi A."/>
            <person name="Getino M."/>
            <person name="Pursley I."/>
            <person name="Horton D.L."/>
            <person name="Alikhan N.-F."/>
            <person name="Baker D."/>
            <person name="Gharbi K."/>
            <person name="Hall N."/>
            <person name="Watson M."/>
            <person name="Adriaenssens E.M."/>
            <person name="Foster-Nyarko E."/>
            <person name="Jarju S."/>
            <person name="Secka A."/>
            <person name="Antonio M."/>
            <person name="Oren A."/>
            <person name="Chaudhuri R."/>
            <person name="La Ragione R.M."/>
            <person name="Hildebrand F."/>
            <person name="Pallen M.J."/>
        </authorList>
    </citation>
    <scope>NUCLEOTIDE SEQUENCE [LARGE SCALE GENOMIC DNA]</scope>
    <source>
        <strain evidence="5 6">Sa3CUA8</strain>
    </source>
</reference>
<feature type="domain" description="Nudix hydrolase" evidence="4">
    <location>
        <begin position="16"/>
        <end position="146"/>
    </location>
</feature>
<dbReference type="PRINTS" id="PR00502">
    <property type="entry name" value="NUDIXFAMILY"/>
</dbReference>
<gene>
    <name evidence="5" type="ORF">H9659_11940</name>
</gene>
<comment type="similarity">
    <text evidence="3">Belongs to the Nudix hydrolase family.</text>
</comment>
<name>A0ABR8PLI9_9BACL</name>
<dbReference type="PANTHER" id="PTHR43046">
    <property type="entry name" value="GDP-MANNOSE MANNOSYL HYDROLASE"/>
    <property type="match status" value="1"/>
</dbReference>
<dbReference type="Proteomes" id="UP000659496">
    <property type="component" value="Unassembled WGS sequence"/>
</dbReference>
<dbReference type="PANTHER" id="PTHR43046:SF2">
    <property type="entry name" value="8-OXO-DGTP DIPHOSPHATASE-RELATED"/>
    <property type="match status" value="1"/>
</dbReference>
<evidence type="ECO:0000256" key="1">
    <source>
        <dbReference type="ARBA" id="ARBA00001946"/>
    </source>
</evidence>
<dbReference type="SUPFAM" id="SSF55811">
    <property type="entry name" value="Nudix"/>
    <property type="match status" value="1"/>
</dbReference>
<evidence type="ECO:0000256" key="2">
    <source>
        <dbReference type="ARBA" id="ARBA00022801"/>
    </source>
</evidence>
<dbReference type="InterPro" id="IPR020084">
    <property type="entry name" value="NUDIX_hydrolase_CS"/>
</dbReference>
<dbReference type="InterPro" id="IPR020476">
    <property type="entry name" value="Nudix_hydrolase"/>
</dbReference>
<dbReference type="PROSITE" id="PS00893">
    <property type="entry name" value="NUDIX_BOX"/>
    <property type="match status" value="1"/>
</dbReference>
<keyword evidence="2 3" id="KW-0378">Hydrolase</keyword>
<accession>A0ABR8PLI9</accession>
<evidence type="ECO:0000313" key="6">
    <source>
        <dbReference type="Proteomes" id="UP000659496"/>
    </source>
</evidence>
<dbReference type="InterPro" id="IPR000086">
    <property type="entry name" value="NUDIX_hydrolase_dom"/>
</dbReference>
<dbReference type="RefSeq" id="WP_191690781.1">
    <property type="nucleotide sequence ID" value="NZ_JACSQY010000009.1"/>
</dbReference>
<organism evidence="5 6">
    <name type="scientific">Sporosarcina gallistercoris</name>
    <dbReference type="NCBI Taxonomy" id="2762245"/>
    <lineage>
        <taxon>Bacteria</taxon>
        <taxon>Bacillati</taxon>
        <taxon>Bacillota</taxon>
        <taxon>Bacilli</taxon>
        <taxon>Bacillales</taxon>
        <taxon>Caryophanaceae</taxon>
        <taxon>Sporosarcina</taxon>
    </lineage>
</organism>
<dbReference type="EMBL" id="JACSQY010000009">
    <property type="protein sequence ID" value="MBD7909036.1"/>
    <property type="molecule type" value="Genomic_DNA"/>
</dbReference>
<comment type="cofactor">
    <cofactor evidence="1">
        <name>Mg(2+)</name>
        <dbReference type="ChEBI" id="CHEBI:18420"/>
    </cofactor>
</comment>
<dbReference type="InterPro" id="IPR015797">
    <property type="entry name" value="NUDIX_hydrolase-like_dom_sf"/>
</dbReference>
<evidence type="ECO:0000313" key="5">
    <source>
        <dbReference type="EMBL" id="MBD7909036.1"/>
    </source>
</evidence>
<dbReference type="Gene3D" id="3.90.79.10">
    <property type="entry name" value="Nucleoside Triphosphate Pyrophosphohydrolase"/>
    <property type="match status" value="1"/>
</dbReference>